<feature type="compositionally biased region" description="Polar residues" evidence="2">
    <location>
        <begin position="55"/>
        <end position="73"/>
    </location>
</feature>
<feature type="coiled-coil region" evidence="1">
    <location>
        <begin position="770"/>
        <end position="797"/>
    </location>
</feature>
<dbReference type="GeneID" id="20082913"/>
<dbReference type="GO" id="GO:0000796">
    <property type="term" value="C:condensin complex"/>
    <property type="evidence" value="ECO:0007669"/>
    <property type="project" value="TreeGrafter"/>
</dbReference>
<dbReference type="eggNOG" id="ENOG502SF33">
    <property type="taxonomic scope" value="Eukaryota"/>
</dbReference>
<dbReference type="GO" id="GO:0007076">
    <property type="term" value="P:mitotic chromosome condensation"/>
    <property type="evidence" value="ECO:0007669"/>
    <property type="project" value="TreeGrafter"/>
</dbReference>
<feature type="coiled-coil region" evidence="1">
    <location>
        <begin position="641"/>
        <end position="724"/>
    </location>
</feature>
<dbReference type="STRING" id="157072.A0A024U9M8"/>
<organism evidence="3">
    <name type="scientific">Aphanomyces invadans</name>
    <dbReference type="NCBI Taxonomy" id="157072"/>
    <lineage>
        <taxon>Eukaryota</taxon>
        <taxon>Sar</taxon>
        <taxon>Stramenopiles</taxon>
        <taxon>Oomycota</taxon>
        <taxon>Saprolegniomycetes</taxon>
        <taxon>Saprolegniales</taxon>
        <taxon>Verrucalvaceae</taxon>
        <taxon>Aphanomyces</taxon>
    </lineage>
</organism>
<dbReference type="OrthoDB" id="67805at2759"/>
<accession>A0A024U9M8</accession>
<proteinExistence type="predicted"/>
<dbReference type="EMBL" id="KI913961">
    <property type="protein sequence ID" value="ETW02318.1"/>
    <property type="molecule type" value="Genomic_DNA"/>
</dbReference>
<feature type="coiled-coil region" evidence="1">
    <location>
        <begin position="76"/>
        <end position="179"/>
    </location>
</feature>
<reference evidence="3" key="1">
    <citation type="submission" date="2013-12" db="EMBL/GenBank/DDBJ databases">
        <title>The Genome Sequence of Aphanomyces invadans NJM9701.</title>
        <authorList>
            <consortium name="The Broad Institute Genomics Platform"/>
            <person name="Russ C."/>
            <person name="Tyler B."/>
            <person name="van West P."/>
            <person name="Dieguez-Uribeondo J."/>
            <person name="Young S.K."/>
            <person name="Zeng Q."/>
            <person name="Gargeya S."/>
            <person name="Fitzgerald M."/>
            <person name="Abouelleil A."/>
            <person name="Alvarado L."/>
            <person name="Chapman S.B."/>
            <person name="Gainer-Dewar J."/>
            <person name="Goldberg J."/>
            <person name="Griggs A."/>
            <person name="Gujja S."/>
            <person name="Hansen M."/>
            <person name="Howarth C."/>
            <person name="Imamovic A."/>
            <person name="Ireland A."/>
            <person name="Larimer J."/>
            <person name="McCowan C."/>
            <person name="Murphy C."/>
            <person name="Pearson M."/>
            <person name="Poon T.W."/>
            <person name="Priest M."/>
            <person name="Roberts A."/>
            <person name="Saif S."/>
            <person name="Shea T."/>
            <person name="Sykes S."/>
            <person name="Wortman J."/>
            <person name="Nusbaum C."/>
            <person name="Birren B."/>
        </authorList>
    </citation>
    <scope>NUCLEOTIDE SEQUENCE [LARGE SCALE GENOMIC DNA]</scope>
    <source>
        <strain evidence="3">NJM9701</strain>
    </source>
</reference>
<keyword evidence="1" id="KW-0175">Coiled coil</keyword>
<protein>
    <submittedName>
        <fullName evidence="3">Uncharacterized protein</fullName>
    </submittedName>
</protein>
<evidence type="ECO:0000256" key="2">
    <source>
        <dbReference type="SAM" id="MobiDB-lite"/>
    </source>
</evidence>
<dbReference type="GO" id="GO:0000785">
    <property type="term" value="C:chromatin"/>
    <property type="evidence" value="ECO:0007669"/>
    <property type="project" value="TreeGrafter"/>
</dbReference>
<evidence type="ECO:0000313" key="3">
    <source>
        <dbReference type="EMBL" id="ETW02318.1"/>
    </source>
</evidence>
<evidence type="ECO:0000256" key="1">
    <source>
        <dbReference type="SAM" id="Coils"/>
    </source>
</evidence>
<dbReference type="AlphaFoldDB" id="A0A024U9M8"/>
<feature type="coiled-coil region" evidence="1">
    <location>
        <begin position="406"/>
        <end position="478"/>
    </location>
</feature>
<feature type="region of interest" description="Disordered" evidence="2">
    <location>
        <begin position="49"/>
        <end position="73"/>
    </location>
</feature>
<dbReference type="VEuPathDB" id="FungiDB:H310_05863"/>
<sequence length="920" mass="103151">MPKEAVVSSPCFPTRLPTAVASEFDSVADEALQTLRVKPASKSVVAASFAASRDPTGQTPSTRTVPSSTGTTSSLVAKIRKQAKELSELHEELAAKEKIIQKLQQSRLHGGAAGATGQHKGKEIEEWKSKYLKEQKKYESSLKKLQEMKAVLDAKEQDKQRLVEHFKQFEDALHDLREARCRTKCGDGSPQFTTDEEKMYVRLLEEGMQVKAVEFNVGGHAELMIVLAELRHTIQGQVEKLRAKDQQILELQVEKASSIHAAQTDVDATTTSLASLAKQKEAIMDYAQSLSEKQSAVDSQNMELNDQLATLKQLHEHTEVELKSVAERYAALRESYDAAQVETTALKEKLAKVQEQCRDKDDRLASLHDEYQAKLDQCREMKLLQDDLLNSIGEAKDTERHWQDKVDVVQKQLDNALDKLATSQTETTNLAHQHAEANAVASSLKADVDSLRASVASLQQTKDQLQTECDRMREFEALVTDRAPHRKTFTAVAEAERQLRADLHLIDAFVNTSTPHGSVGLPNQHAKGGAEDDSTPSFVEWYIVGDVVSRVAMLDQRRLPPQLVHRLPRFSSYLHQVFVAVDTLIHHVSTVDTSWKRERFNLVAARDAFESSAALIQTELDMMRQWTFQLHDELQQTTRAKVEAEQQYLAATAVANEASEQVDELQQSYTTCLQSLRTAQVDIEALKLELTNADDQRQDLAVQVKNLIARLDISKEELKDMRSKESSSQHALDATLKELAESQAKWNDLTTAHGRLQADLTAAKMDLAAHDALVEECARLRQQVADHESAMATASDDNRRHLDVMQTHSKQLEAAIWDAFQAVQSHLPKSHNVKVDDAIMAVRQFPCLLDRAVQHQVKLHTHEAIKVALLQNCQTMDYQDPSLSLLRELKVDLQHLTQENQVRPGQFVAGIARVIQSNRL</sequence>
<dbReference type="PANTHER" id="PTHR43941:SF1">
    <property type="entry name" value="STRUCTURAL MAINTENANCE OF CHROMOSOMES PROTEIN 2"/>
    <property type="match status" value="1"/>
</dbReference>
<dbReference type="GO" id="GO:0003682">
    <property type="term" value="F:chromatin binding"/>
    <property type="evidence" value="ECO:0007669"/>
    <property type="project" value="TreeGrafter"/>
</dbReference>
<dbReference type="PANTHER" id="PTHR43941">
    <property type="entry name" value="STRUCTURAL MAINTENANCE OF CHROMOSOMES PROTEIN 2"/>
    <property type="match status" value="1"/>
</dbReference>
<dbReference type="RefSeq" id="XP_008868923.1">
    <property type="nucleotide sequence ID" value="XM_008870701.1"/>
</dbReference>
<name>A0A024U9M8_9STRA</name>
<dbReference type="GO" id="GO:0000793">
    <property type="term" value="C:condensed chromosome"/>
    <property type="evidence" value="ECO:0007669"/>
    <property type="project" value="TreeGrafter"/>
</dbReference>
<feature type="coiled-coil region" evidence="1">
    <location>
        <begin position="301"/>
        <end position="370"/>
    </location>
</feature>
<gene>
    <name evidence="3" type="ORF">H310_05863</name>
</gene>